<feature type="region of interest" description="Disordered" evidence="1">
    <location>
        <begin position="28"/>
        <end position="57"/>
    </location>
</feature>
<sequence length="407" mass="44321">MPLSALTMEELAARLEKLENKVEAYETKYGPLESPSARPAAKSTPAKAPSSDDDIDALYDNRGFEDSTVDSSALAWAANTQIGGYGELHFNRDLGGGGDNTVDFHRWVLFLNHSFSDRIKLYSEFELEHSLAGDGAPGEVELEQAYIDFTLDHGLNAKAGLFLLPLGLLNETHEPDTFFGVERNRVESNIIPTTWWEAGVGATQTLDNGLGWDLAIHSGLNLPTSGSNAFRIRSGRQKVAEAAAEDPAVTARVRYNGVPGLSLSAFAQYQNDVTQTTSDEDNSAFLVGGTAVYQAGGFGLKALIASWNIDGQSFEDNGADHQWGGYLEPSYTWTIGTDQRLGVFARYSHYEYARGIGNVGGGTFDQYDVGVNYWPIDNVVLKADYSHIVDEDDEVESLLNLGVGYSF</sequence>
<keyword evidence="3" id="KW-1185">Reference proteome</keyword>
<evidence type="ECO:0000313" key="3">
    <source>
        <dbReference type="Proteomes" id="UP000644507"/>
    </source>
</evidence>
<dbReference type="InterPro" id="IPR010870">
    <property type="entry name" value="Porin_O/P"/>
</dbReference>
<evidence type="ECO:0008006" key="4">
    <source>
        <dbReference type="Google" id="ProtNLM"/>
    </source>
</evidence>
<dbReference type="SUPFAM" id="SSF56935">
    <property type="entry name" value="Porins"/>
    <property type="match status" value="1"/>
</dbReference>
<evidence type="ECO:0000256" key="1">
    <source>
        <dbReference type="SAM" id="MobiDB-lite"/>
    </source>
</evidence>
<dbReference type="EMBL" id="BMXI01000006">
    <property type="protein sequence ID" value="GHC51821.1"/>
    <property type="molecule type" value="Genomic_DNA"/>
</dbReference>
<reference evidence="2" key="2">
    <citation type="submission" date="2020-09" db="EMBL/GenBank/DDBJ databases">
        <authorList>
            <person name="Sun Q."/>
            <person name="Kim S."/>
        </authorList>
    </citation>
    <scope>NUCLEOTIDE SEQUENCE</scope>
    <source>
        <strain evidence="2">KCTC 12988</strain>
    </source>
</reference>
<protein>
    <recommendedName>
        <fullName evidence="4">Porin</fullName>
    </recommendedName>
</protein>
<feature type="compositionally biased region" description="Low complexity" evidence="1">
    <location>
        <begin position="34"/>
        <end position="49"/>
    </location>
</feature>
<dbReference type="Pfam" id="PF07396">
    <property type="entry name" value="Porin_O_P"/>
    <property type="match status" value="1"/>
</dbReference>
<gene>
    <name evidence="2" type="ORF">GCM10007100_17610</name>
</gene>
<dbReference type="Proteomes" id="UP000644507">
    <property type="component" value="Unassembled WGS sequence"/>
</dbReference>
<dbReference type="AlphaFoldDB" id="A0A918TLZ1"/>
<reference evidence="2" key="1">
    <citation type="journal article" date="2014" name="Int. J. Syst. Evol. Microbiol.">
        <title>Complete genome sequence of Corynebacterium casei LMG S-19264T (=DSM 44701T), isolated from a smear-ripened cheese.</title>
        <authorList>
            <consortium name="US DOE Joint Genome Institute (JGI-PGF)"/>
            <person name="Walter F."/>
            <person name="Albersmeier A."/>
            <person name="Kalinowski J."/>
            <person name="Ruckert C."/>
        </authorList>
    </citation>
    <scope>NUCLEOTIDE SEQUENCE</scope>
    <source>
        <strain evidence="2">KCTC 12988</strain>
    </source>
</reference>
<evidence type="ECO:0000313" key="2">
    <source>
        <dbReference type="EMBL" id="GHC51821.1"/>
    </source>
</evidence>
<comment type="caution">
    <text evidence="2">The sequence shown here is derived from an EMBL/GenBank/DDBJ whole genome shotgun (WGS) entry which is preliminary data.</text>
</comment>
<organism evidence="2 3">
    <name type="scientific">Roseibacillus persicicus</name>
    <dbReference type="NCBI Taxonomy" id="454148"/>
    <lineage>
        <taxon>Bacteria</taxon>
        <taxon>Pseudomonadati</taxon>
        <taxon>Verrucomicrobiota</taxon>
        <taxon>Verrucomicrobiia</taxon>
        <taxon>Verrucomicrobiales</taxon>
        <taxon>Verrucomicrobiaceae</taxon>
        <taxon>Roseibacillus</taxon>
    </lineage>
</organism>
<proteinExistence type="predicted"/>
<dbReference type="Gene3D" id="2.40.160.10">
    <property type="entry name" value="Porin"/>
    <property type="match status" value="1"/>
</dbReference>
<name>A0A918TLZ1_9BACT</name>
<accession>A0A918TLZ1</accession>
<dbReference type="InterPro" id="IPR023614">
    <property type="entry name" value="Porin_dom_sf"/>
</dbReference>